<evidence type="ECO:0000256" key="5">
    <source>
        <dbReference type="ARBA" id="ARBA00023243"/>
    </source>
</evidence>
<proteinExistence type="inferred from homology"/>
<dbReference type="EMBL" id="HBIX01001495">
    <property type="protein sequence ID" value="CAE0708389.1"/>
    <property type="molecule type" value="Transcribed_RNA"/>
</dbReference>
<protein>
    <submittedName>
        <fullName evidence="6">Uncharacterized protein</fullName>
    </submittedName>
</protein>
<sequence>MLATVGWSFPKLWTFEGPVTTTDPVEAFWAADNQWWAQFVIFCAVIEGIKYRGEMEGKSFTGEIDKEACLDWTGNWAKMNDTQKEDMAMKELKNGRLAMIGMAGYFASIIIPGSVPAL</sequence>
<gene>
    <name evidence="6" type="ORF">PAUS00366_LOCUS1109</name>
</gene>
<dbReference type="Gene3D" id="1.10.3460.10">
    <property type="entry name" value="Chlorophyll a/b binding protein domain"/>
    <property type="match status" value="1"/>
</dbReference>
<dbReference type="InterPro" id="IPR022796">
    <property type="entry name" value="Chloroa_b-bind"/>
</dbReference>
<evidence type="ECO:0000256" key="4">
    <source>
        <dbReference type="ARBA" id="ARBA00022640"/>
    </source>
</evidence>
<keyword evidence="5" id="KW-0437">Light-harvesting polypeptide</keyword>
<comment type="subcellular location">
    <subcellularLocation>
        <location evidence="1">Plastid</location>
        <location evidence="1">Chloroplast</location>
    </subcellularLocation>
</comment>
<dbReference type="AlphaFoldDB" id="A0A7S4EF10"/>
<evidence type="ECO:0000256" key="3">
    <source>
        <dbReference type="ARBA" id="ARBA00022528"/>
    </source>
</evidence>
<evidence type="ECO:0000256" key="2">
    <source>
        <dbReference type="ARBA" id="ARBA00005933"/>
    </source>
</evidence>
<dbReference type="Pfam" id="PF00504">
    <property type="entry name" value="Chloroa_b-bind"/>
    <property type="match status" value="1"/>
</dbReference>
<reference evidence="6" key="1">
    <citation type="submission" date="2021-01" db="EMBL/GenBank/DDBJ databases">
        <authorList>
            <person name="Corre E."/>
            <person name="Pelletier E."/>
            <person name="Niang G."/>
            <person name="Scheremetjew M."/>
            <person name="Finn R."/>
            <person name="Kale V."/>
            <person name="Holt S."/>
            <person name="Cochrane G."/>
            <person name="Meng A."/>
            <person name="Brown T."/>
            <person name="Cohen L."/>
        </authorList>
    </citation>
    <scope>NUCLEOTIDE SEQUENCE</scope>
    <source>
        <strain evidence="6">10249 10 AB</strain>
    </source>
</reference>
<organism evidence="6">
    <name type="scientific">Pseudo-nitzschia australis</name>
    <dbReference type="NCBI Taxonomy" id="44445"/>
    <lineage>
        <taxon>Eukaryota</taxon>
        <taxon>Sar</taxon>
        <taxon>Stramenopiles</taxon>
        <taxon>Ochrophyta</taxon>
        <taxon>Bacillariophyta</taxon>
        <taxon>Bacillariophyceae</taxon>
        <taxon>Bacillariophycidae</taxon>
        <taxon>Bacillariales</taxon>
        <taxon>Bacillariaceae</taxon>
        <taxon>Pseudo-nitzschia</taxon>
    </lineage>
</organism>
<comment type="similarity">
    <text evidence="2">Belongs to the fucoxanthin chlorophyll protein family.</text>
</comment>
<dbReference type="GO" id="GO:0030076">
    <property type="term" value="C:light-harvesting complex"/>
    <property type="evidence" value="ECO:0007669"/>
    <property type="project" value="UniProtKB-KW"/>
</dbReference>
<evidence type="ECO:0000256" key="1">
    <source>
        <dbReference type="ARBA" id="ARBA00004229"/>
    </source>
</evidence>
<keyword evidence="3" id="KW-0150">Chloroplast</keyword>
<name>A0A7S4EF10_9STRA</name>
<dbReference type="GO" id="GO:0009507">
    <property type="term" value="C:chloroplast"/>
    <property type="evidence" value="ECO:0007669"/>
    <property type="project" value="UniProtKB-SubCell"/>
</dbReference>
<evidence type="ECO:0000313" key="6">
    <source>
        <dbReference type="EMBL" id="CAE0708389.1"/>
    </source>
</evidence>
<accession>A0A7S4EF10</accession>
<keyword evidence="4" id="KW-0934">Plastid</keyword>
<dbReference type="SUPFAM" id="SSF103511">
    <property type="entry name" value="Chlorophyll a-b binding protein"/>
    <property type="match status" value="1"/>
</dbReference>